<dbReference type="Proteomes" id="UP000026960">
    <property type="component" value="Chromosome 6"/>
</dbReference>
<dbReference type="PaxDb" id="65489-OBART06G09000.1"/>
<evidence type="ECO:0000313" key="3">
    <source>
        <dbReference type="Proteomes" id="UP000026960"/>
    </source>
</evidence>
<sequence>MAYVDGNWVFFSVDLRGGNAKEDSSVSSVDAAQEKGRKGRKKKNLTGEARAPSPLPFVRIGI</sequence>
<accession>A0A0D3GER3</accession>
<dbReference type="Gramene" id="OBART06G09000.1">
    <property type="protein sequence ID" value="OBART06G09000.1"/>
    <property type="gene ID" value="OBART06G09000"/>
</dbReference>
<proteinExistence type="predicted"/>
<reference evidence="2" key="1">
    <citation type="journal article" date="2009" name="Rice">
        <title>De Novo Next Generation Sequencing of Plant Genomes.</title>
        <authorList>
            <person name="Rounsley S."/>
            <person name="Marri P.R."/>
            <person name="Yu Y."/>
            <person name="He R."/>
            <person name="Sisneros N."/>
            <person name="Goicoechea J.L."/>
            <person name="Lee S.J."/>
            <person name="Angelova A."/>
            <person name="Kudrna D."/>
            <person name="Luo M."/>
            <person name="Affourtit J."/>
            <person name="Desany B."/>
            <person name="Knight J."/>
            <person name="Niazi F."/>
            <person name="Egholm M."/>
            <person name="Wing R.A."/>
        </authorList>
    </citation>
    <scope>NUCLEOTIDE SEQUENCE [LARGE SCALE GENOMIC DNA]</scope>
    <source>
        <strain evidence="2">cv. IRGC 105608</strain>
    </source>
</reference>
<feature type="region of interest" description="Disordered" evidence="1">
    <location>
        <begin position="18"/>
        <end position="53"/>
    </location>
</feature>
<dbReference type="HOGENOM" id="CLU_2907645_0_0_1"/>
<organism evidence="2">
    <name type="scientific">Oryza barthii</name>
    <dbReference type="NCBI Taxonomy" id="65489"/>
    <lineage>
        <taxon>Eukaryota</taxon>
        <taxon>Viridiplantae</taxon>
        <taxon>Streptophyta</taxon>
        <taxon>Embryophyta</taxon>
        <taxon>Tracheophyta</taxon>
        <taxon>Spermatophyta</taxon>
        <taxon>Magnoliopsida</taxon>
        <taxon>Liliopsida</taxon>
        <taxon>Poales</taxon>
        <taxon>Poaceae</taxon>
        <taxon>BOP clade</taxon>
        <taxon>Oryzoideae</taxon>
        <taxon>Oryzeae</taxon>
        <taxon>Oryzinae</taxon>
        <taxon>Oryza</taxon>
    </lineage>
</organism>
<evidence type="ECO:0000256" key="1">
    <source>
        <dbReference type="SAM" id="MobiDB-lite"/>
    </source>
</evidence>
<dbReference type="EnsemblPlants" id="OBART06G09000.1">
    <property type="protein sequence ID" value="OBART06G09000.1"/>
    <property type="gene ID" value="OBART06G09000"/>
</dbReference>
<keyword evidence="3" id="KW-1185">Reference proteome</keyword>
<protein>
    <submittedName>
        <fullName evidence="2">Uncharacterized protein</fullName>
    </submittedName>
</protein>
<name>A0A0D3GER3_9ORYZ</name>
<evidence type="ECO:0000313" key="2">
    <source>
        <dbReference type="EnsemblPlants" id="OBART06G09000.1"/>
    </source>
</evidence>
<dbReference type="AlphaFoldDB" id="A0A0D3GER3"/>
<reference evidence="2" key="2">
    <citation type="submission" date="2015-03" db="UniProtKB">
        <authorList>
            <consortium name="EnsemblPlants"/>
        </authorList>
    </citation>
    <scope>IDENTIFICATION</scope>
</reference>